<feature type="compositionally biased region" description="Basic residues" evidence="1">
    <location>
        <begin position="7"/>
        <end position="16"/>
    </location>
</feature>
<dbReference type="AlphaFoldDB" id="A0AA39JQI4"/>
<dbReference type="EMBL" id="JAUEPS010000045">
    <property type="protein sequence ID" value="KAK0446948.1"/>
    <property type="molecule type" value="Genomic_DNA"/>
</dbReference>
<dbReference type="GeneID" id="85367400"/>
<proteinExistence type="predicted"/>
<evidence type="ECO:0000313" key="3">
    <source>
        <dbReference type="Proteomes" id="UP001175211"/>
    </source>
</evidence>
<reference evidence="2" key="1">
    <citation type="submission" date="2023-06" db="EMBL/GenBank/DDBJ databases">
        <authorList>
            <consortium name="Lawrence Berkeley National Laboratory"/>
            <person name="Ahrendt S."/>
            <person name="Sahu N."/>
            <person name="Indic B."/>
            <person name="Wong-Bajracharya J."/>
            <person name="Merenyi Z."/>
            <person name="Ke H.-M."/>
            <person name="Monk M."/>
            <person name="Kocsube S."/>
            <person name="Drula E."/>
            <person name="Lipzen A."/>
            <person name="Balint B."/>
            <person name="Henrissat B."/>
            <person name="Andreopoulos B."/>
            <person name="Martin F.M."/>
            <person name="Harder C.B."/>
            <person name="Rigling D."/>
            <person name="Ford K.L."/>
            <person name="Foster G.D."/>
            <person name="Pangilinan J."/>
            <person name="Papanicolaou A."/>
            <person name="Barry K."/>
            <person name="LaButti K."/>
            <person name="Viragh M."/>
            <person name="Koriabine M."/>
            <person name="Yan M."/>
            <person name="Riley R."/>
            <person name="Champramary S."/>
            <person name="Plett K.L."/>
            <person name="Tsai I.J."/>
            <person name="Slot J."/>
            <person name="Sipos G."/>
            <person name="Plett J."/>
            <person name="Nagy L.G."/>
            <person name="Grigoriev I.V."/>
        </authorList>
    </citation>
    <scope>NUCLEOTIDE SEQUENCE</scope>
    <source>
        <strain evidence="2">CCBAS 213</strain>
    </source>
</reference>
<organism evidence="2 3">
    <name type="scientific">Armillaria tabescens</name>
    <name type="common">Ringless honey mushroom</name>
    <name type="synonym">Agaricus tabescens</name>
    <dbReference type="NCBI Taxonomy" id="1929756"/>
    <lineage>
        <taxon>Eukaryota</taxon>
        <taxon>Fungi</taxon>
        <taxon>Dikarya</taxon>
        <taxon>Basidiomycota</taxon>
        <taxon>Agaricomycotina</taxon>
        <taxon>Agaricomycetes</taxon>
        <taxon>Agaricomycetidae</taxon>
        <taxon>Agaricales</taxon>
        <taxon>Marasmiineae</taxon>
        <taxon>Physalacriaceae</taxon>
        <taxon>Desarmillaria</taxon>
    </lineage>
</organism>
<protein>
    <submittedName>
        <fullName evidence="2">Uncharacterized protein</fullName>
    </submittedName>
</protein>
<gene>
    <name evidence="2" type="ORF">EV420DRAFT_882564</name>
</gene>
<accession>A0AA39JQI4</accession>
<comment type="caution">
    <text evidence="2">The sequence shown here is derived from an EMBL/GenBank/DDBJ whole genome shotgun (WGS) entry which is preliminary data.</text>
</comment>
<evidence type="ECO:0000313" key="2">
    <source>
        <dbReference type="EMBL" id="KAK0446948.1"/>
    </source>
</evidence>
<evidence type="ECO:0000256" key="1">
    <source>
        <dbReference type="SAM" id="MobiDB-lite"/>
    </source>
</evidence>
<dbReference type="RefSeq" id="XP_060325973.1">
    <property type="nucleotide sequence ID" value="XM_060483852.1"/>
</dbReference>
<name>A0AA39JQI4_ARMTA</name>
<keyword evidence="3" id="KW-1185">Reference proteome</keyword>
<feature type="region of interest" description="Disordered" evidence="1">
    <location>
        <begin position="1"/>
        <end position="23"/>
    </location>
</feature>
<dbReference type="Proteomes" id="UP001175211">
    <property type="component" value="Unassembled WGS sequence"/>
</dbReference>
<sequence length="426" mass="48074">MAESKRYCRGGRKGRKVAPSQGEPMLSQFQSQPLYLPAPSVHEDIYATNLVLSSLRLPFQAPLTRYQTSKKGIRERKFPLPFLPYLEPLYWRPIRRTGKHKIQSRPLRRGLLIWEDKGVYDFSHLLCRSGTTCSAILDCTTSSIMQTSRLLTSFSDHHNETSLAGHVCTEMRLPHIELVSLSVHGTPTRWIYALEKSSWDAYMLNSSVTSGSPFCYKNKGTTIVQCKLISVSIIIIIQQRPATGDFSYPADPEAESVLLYLVLNHHPAKTLSNGCFTEGAFMVVPQYASKWNLDVTTQEGCVMFMAIVNDVKEMVKELSSSICYQTVHTPRLVLGDCLGWCWWGRFVAGNTYQDVRELETGNLPKLGLYLNIRGKREEISNCAGKRYIKNSSHFSILLRTFSLSTSQVKDTSSLNHARGNLGFLNT</sequence>